<dbReference type="AlphaFoldDB" id="A0A543ANE7"/>
<proteinExistence type="predicted"/>
<comment type="caution">
    <text evidence="1">The sequence shown here is derived from an EMBL/GenBank/DDBJ whole genome shotgun (WGS) entry which is preliminary data.</text>
</comment>
<name>A0A543ANE7_9MICC</name>
<protein>
    <submittedName>
        <fullName evidence="1">Uncharacterized protein</fullName>
    </submittedName>
</protein>
<accession>A0A543ANE7</accession>
<keyword evidence="2" id="KW-1185">Reference proteome</keyword>
<gene>
    <name evidence="1" type="ORF">FB556_0553</name>
</gene>
<sequence>MVGGRTVQCKIDVQNVLIGVEVCNDAVKLLLGARLFATVNAITTNHTGPAAV</sequence>
<dbReference type="EMBL" id="VFOU01000001">
    <property type="protein sequence ID" value="TQL74102.1"/>
    <property type="molecule type" value="Genomic_DNA"/>
</dbReference>
<dbReference type="Proteomes" id="UP000319746">
    <property type="component" value="Unassembled WGS sequence"/>
</dbReference>
<organism evidence="1 2">
    <name type="scientific">Enteractinococcus coprophilus</name>
    <dbReference type="NCBI Taxonomy" id="1027633"/>
    <lineage>
        <taxon>Bacteria</taxon>
        <taxon>Bacillati</taxon>
        <taxon>Actinomycetota</taxon>
        <taxon>Actinomycetes</taxon>
        <taxon>Micrococcales</taxon>
        <taxon>Micrococcaceae</taxon>
    </lineage>
</organism>
<evidence type="ECO:0000313" key="1">
    <source>
        <dbReference type="EMBL" id="TQL74102.1"/>
    </source>
</evidence>
<evidence type="ECO:0000313" key="2">
    <source>
        <dbReference type="Proteomes" id="UP000319746"/>
    </source>
</evidence>
<reference evidence="1 2" key="1">
    <citation type="submission" date="2019-06" db="EMBL/GenBank/DDBJ databases">
        <title>Sequencing the genomes of 1000 actinobacteria strains.</title>
        <authorList>
            <person name="Klenk H.-P."/>
        </authorList>
    </citation>
    <scope>NUCLEOTIDE SEQUENCE [LARGE SCALE GENOMIC DNA]</scope>
    <source>
        <strain evidence="1 2">DSM 24083</strain>
    </source>
</reference>